<dbReference type="AlphaFoldDB" id="E9I5T5"/>
<accession>E9I5T5</accession>
<keyword evidence="2" id="KW-1185">Reference proteome</keyword>
<organism evidence="1 2">
    <name type="scientific">Daphnia pulex</name>
    <name type="common">Water flea</name>
    <dbReference type="NCBI Taxonomy" id="6669"/>
    <lineage>
        <taxon>Eukaryota</taxon>
        <taxon>Metazoa</taxon>
        <taxon>Ecdysozoa</taxon>
        <taxon>Arthropoda</taxon>
        <taxon>Crustacea</taxon>
        <taxon>Branchiopoda</taxon>
        <taxon>Diplostraca</taxon>
        <taxon>Cladocera</taxon>
        <taxon>Anomopoda</taxon>
        <taxon>Daphniidae</taxon>
        <taxon>Daphnia</taxon>
    </lineage>
</organism>
<evidence type="ECO:0000313" key="1">
    <source>
        <dbReference type="EMBL" id="EFX60645.1"/>
    </source>
</evidence>
<sequence>MVPETPPAGLGVGNSAPGVVNPVLYLVTPGPSRQWIDHRRNGGIVARNVGDVLVRS</sequence>
<proteinExistence type="predicted"/>
<evidence type="ECO:0000313" key="2">
    <source>
        <dbReference type="Proteomes" id="UP000000305"/>
    </source>
</evidence>
<dbReference type="Proteomes" id="UP000000305">
    <property type="component" value="Unassembled WGS sequence"/>
</dbReference>
<dbReference type="InParanoid" id="E9I5T5"/>
<dbReference type="HOGENOM" id="CLU_3016325_0_0_1"/>
<gene>
    <name evidence="1" type="ORF">DAPPUDRAFT_276358</name>
</gene>
<reference evidence="1 2" key="1">
    <citation type="journal article" date="2011" name="Science">
        <title>The ecoresponsive genome of Daphnia pulex.</title>
        <authorList>
            <person name="Colbourne J.K."/>
            <person name="Pfrender M.E."/>
            <person name="Gilbert D."/>
            <person name="Thomas W.K."/>
            <person name="Tucker A."/>
            <person name="Oakley T.H."/>
            <person name="Tokishita S."/>
            <person name="Aerts A."/>
            <person name="Arnold G.J."/>
            <person name="Basu M.K."/>
            <person name="Bauer D.J."/>
            <person name="Caceres C.E."/>
            <person name="Carmel L."/>
            <person name="Casola C."/>
            <person name="Choi J.H."/>
            <person name="Detter J.C."/>
            <person name="Dong Q."/>
            <person name="Dusheyko S."/>
            <person name="Eads B.D."/>
            <person name="Frohlich T."/>
            <person name="Geiler-Samerotte K.A."/>
            <person name="Gerlach D."/>
            <person name="Hatcher P."/>
            <person name="Jogdeo S."/>
            <person name="Krijgsveld J."/>
            <person name="Kriventseva E.V."/>
            <person name="Kultz D."/>
            <person name="Laforsch C."/>
            <person name="Lindquist E."/>
            <person name="Lopez J."/>
            <person name="Manak J.R."/>
            <person name="Muller J."/>
            <person name="Pangilinan J."/>
            <person name="Patwardhan R.P."/>
            <person name="Pitluck S."/>
            <person name="Pritham E.J."/>
            <person name="Rechtsteiner A."/>
            <person name="Rho M."/>
            <person name="Rogozin I.B."/>
            <person name="Sakarya O."/>
            <person name="Salamov A."/>
            <person name="Schaack S."/>
            <person name="Shapiro H."/>
            <person name="Shiga Y."/>
            <person name="Skalitzky C."/>
            <person name="Smith Z."/>
            <person name="Souvorov A."/>
            <person name="Sung W."/>
            <person name="Tang Z."/>
            <person name="Tsuchiya D."/>
            <person name="Tu H."/>
            <person name="Vos H."/>
            <person name="Wang M."/>
            <person name="Wolf Y.I."/>
            <person name="Yamagata H."/>
            <person name="Yamada T."/>
            <person name="Ye Y."/>
            <person name="Shaw J.R."/>
            <person name="Andrews J."/>
            <person name="Crease T.J."/>
            <person name="Tang H."/>
            <person name="Lucas S.M."/>
            <person name="Robertson H.M."/>
            <person name="Bork P."/>
            <person name="Koonin E.V."/>
            <person name="Zdobnov E.M."/>
            <person name="Grigoriev I.V."/>
            <person name="Lynch M."/>
            <person name="Boore J.L."/>
        </authorList>
    </citation>
    <scope>NUCLEOTIDE SEQUENCE [LARGE SCALE GENOMIC DNA]</scope>
</reference>
<dbReference type="EMBL" id="GL735866">
    <property type="protein sequence ID" value="EFX60645.1"/>
    <property type="molecule type" value="Genomic_DNA"/>
</dbReference>
<name>E9I5T5_DAPPU</name>
<protein>
    <submittedName>
        <fullName evidence="1">Uncharacterized protein</fullName>
    </submittedName>
</protein>
<dbReference type="KEGG" id="dpx:DAPPUDRAFT_276358"/>